<name>A0A2W5SK58_ANCNO</name>
<evidence type="ECO:0000259" key="4">
    <source>
        <dbReference type="Pfam" id="PF07992"/>
    </source>
</evidence>
<proteinExistence type="predicted"/>
<dbReference type="Gene3D" id="3.50.50.60">
    <property type="entry name" value="FAD/NAD(P)-binding domain"/>
    <property type="match status" value="2"/>
</dbReference>
<keyword evidence="3" id="KW-0560">Oxidoreductase</keyword>
<organism evidence="5 6">
    <name type="scientific">Ancylobacter novellus</name>
    <name type="common">Thiobacillus novellus</name>
    <dbReference type="NCBI Taxonomy" id="921"/>
    <lineage>
        <taxon>Bacteria</taxon>
        <taxon>Pseudomonadati</taxon>
        <taxon>Pseudomonadota</taxon>
        <taxon>Alphaproteobacteria</taxon>
        <taxon>Hyphomicrobiales</taxon>
        <taxon>Xanthobacteraceae</taxon>
        <taxon>Ancylobacter</taxon>
    </lineage>
</organism>
<keyword evidence="2" id="KW-0285">Flavoprotein</keyword>
<dbReference type="InterPro" id="IPR036188">
    <property type="entry name" value="FAD/NAD-bd_sf"/>
</dbReference>
<comment type="caution">
    <text evidence="5">The sequence shown here is derived from an EMBL/GenBank/DDBJ whole genome shotgun (WGS) entry which is preliminary data.</text>
</comment>
<dbReference type="Pfam" id="PF07992">
    <property type="entry name" value="Pyr_redox_2"/>
    <property type="match status" value="1"/>
</dbReference>
<dbReference type="PRINTS" id="PR00469">
    <property type="entry name" value="PNDRDTASEII"/>
</dbReference>
<evidence type="ECO:0000313" key="6">
    <source>
        <dbReference type="Proteomes" id="UP000248887"/>
    </source>
</evidence>
<reference evidence="5 6" key="1">
    <citation type="submission" date="2017-08" db="EMBL/GenBank/DDBJ databases">
        <title>Infants hospitalized years apart are colonized by the same room-sourced microbial strains.</title>
        <authorList>
            <person name="Brooks B."/>
            <person name="Olm M.R."/>
            <person name="Firek B.A."/>
            <person name="Baker R."/>
            <person name="Thomas B.C."/>
            <person name="Morowitz M.J."/>
            <person name="Banfield J.F."/>
        </authorList>
    </citation>
    <scope>NUCLEOTIDE SEQUENCE [LARGE SCALE GENOMIC DNA]</scope>
    <source>
        <strain evidence="5">S2_005_001_R2_27</strain>
    </source>
</reference>
<evidence type="ECO:0000313" key="5">
    <source>
        <dbReference type="EMBL" id="PZQ83257.1"/>
    </source>
</evidence>
<dbReference type="PANTHER" id="PTHR48105">
    <property type="entry name" value="THIOREDOXIN REDUCTASE 1-RELATED-RELATED"/>
    <property type="match status" value="1"/>
</dbReference>
<evidence type="ECO:0000256" key="3">
    <source>
        <dbReference type="ARBA" id="ARBA00023002"/>
    </source>
</evidence>
<dbReference type="Proteomes" id="UP000248887">
    <property type="component" value="Unassembled WGS sequence"/>
</dbReference>
<dbReference type="InterPro" id="IPR023753">
    <property type="entry name" value="FAD/NAD-binding_dom"/>
</dbReference>
<evidence type="ECO:0000256" key="1">
    <source>
        <dbReference type="ARBA" id="ARBA00018719"/>
    </source>
</evidence>
<dbReference type="PRINTS" id="PR00368">
    <property type="entry name" value="FADPNR"/>
</dbReference>
<feature type="domain" description="FAD/NAD(P)-binding" evidence="4">
    <location>
        <begin position="2"/>
        <end position="279"/>
    </location>
</feature>
<dbReference type="EMBL" id="QFQD01000021">
    <property type="protein sequence ID" value="PZQ83257.1"/>
    <property type="molecule type" value="Genomic_DNA"/>
</dbReference>
<accession>A0A2W5SK58</accession>
<protein>
    <recommendedName>
        <fullName evidence="1">Thioredoxin reductase</fullName>
    </recommendedName>
</protein>
<dbReference type="AlphaFoldDB" id="A0A2W5SK58"/>
<evidence type="ECO:0000256" key="2">
    <source>
        <dbReference type="ARBA" id="ARBA00022630"/>
    </source>
</evidence>
<dbReference type="GO" id="GO:0016491">
    <property type="term" value="F:oxidoreductase activity"/>
    <property type="evidence" value="ECO:0007669"/>
    <property type="project" value="UniProtKB-KW"/>
</dbReference>
<dbReference type="SUPFAM" id="SSF51905">
    <property type="entry name" value="FAD/NAD(P)-binding domain"/>
    <property type="match status" value="1"/>
</dbReference>
<gene>
    <name evidence="5" type="ORF">DI549_08515</name>
</gene>
<dbReference type="InterPro" id="IPR050097">
    <property type="entry name" value="Ferredoxin-NADP_redctase_2"/>
</dbReference>
<sequence length="296" mass="31605">MHDVIVVGGSYAGMAAALQLLRARRRVVVIDAGRRRNRFSRAAHGFLGQDGVEPGEIARSARRQLEAYPTLDWVEDEAQLAAGTRDDFTVTMASGATVQGRRLLFALGVHDELPAIEGLAERWGCSVFHCPYCDGYELGRGRIGVIATGPMSMHQALLVKEWGEVTLFTHAGFVPDADQRAALAAGSIALEETPVARLEGHAQVVLADGRRLDFAGLFTAPRNRPASAVAESLGCALEETPFGTQLRTDETKETSIPGAFASGDAARVPHSVTLAVADGAWAGMQLHRSLVFPAAH</sequence>